<dbReference type="Pfam" id="PF25137">
    <property type="entry name" value="ADH_Fe_C"/>
    <property type="match status" value="1"/>
</dbReference>
<dbReference type="CDD" id="cd08179">
    <property type="entry name" value="NADPH_BDH"/>
    <property type="match status" value="1"/>
</dbReference>
<dbReference type="Gene3D" id="3.40.50.1970">
    <property type="match status" value="1"/>
</dbReference>
<evidence type="ECO:0000256" key="1">
    <source>
        <dbReference type="ARBA" id="ARBA00023002"/>
    </source>
</evidence>
<dbReference type="InterPro" id="IPR034802">
    <property type="entry name" value="NADPH_BDH"/>
</dbReference>
<feature type="domain" description="Fe-containing alcohol dehydrogenase-like C-terminal" evidence="3">
    <location>
        <begin position="187"/>
        <end position="380"/>
    </location>
</feature>
<proteinExistence type="predicted"/>
<dbReference type="Proteomes" id="UP000741863">
    <property type="component" value="Unassembled WGS sequence"/>
</dbReference>
<accession>A0ABS2PFQ2</accession>
<keyword evidence="1" id="KW-0560">Oxidoreductase</keyword>
<dbReference type="InterPro" id="IPR039697">
    <property type="entry name" value="Alcohol_dehydrogenase_Fe"/>
</dbReference>
<evidence type="ECO:0000259" key="2">
    <source>
        <dbReference type="Pfam" id="PF00465"/>
    </source>
</evidence>
<gene>
    <name evidence="4" type="ORF">JOD17_003366</name>
</gene>
<evidence type="ECO:0000259" key="3">
    <source>
        <dbReference type="Pfam" id="PF25137"/>
    </source>
</evidence>
<evidence type="ECO:0000313" key="4">
    <source>
        <dbReference type="EMBL" id="MBM7634264.1"/>
    </source>
</evidence>
<dbReference type="PANTHER" id="PTHR11496">
    <property type="entry name" value="ALCOHOL DEHYDROGENASE"/>
    <property type="match status" value="1"/>
</dbReference>
<feature type="domain" description="Alcohol dehydrogenase iron-type/glycerol dehydrogenase GldA" evidence="2">
    <location>
        <begin position="7"/>
        <end position="175"/>
    </location>
</feature>
<dbReference type="Gene3D" id="1.20.1090.10">
    <property type="entry name" value="Dehydroquinate synthase-like - alpha domain"/>
    <property type="match status" value="1"/>
</dbReference>
<dbReference type="InterPro" id="IPR018211">
    <property type="entry name" value="ADH_Fe_CS"/>
</dbReference>
<dbReference type="InterPro" id="IPR056798">
    <property type="entry name" value="ADH_Fe_C"/>
</dbReference>
<dbReference type="SUPFAM" id="SSF56796">
    <property type="entry name" value="Dehydroquinate synthase-like"/>
    <property type="match status" value="1"/>
</dbReference>
<name>A0ABS2PFQ2_9BACL</name>
<reference evidence="4 5" key="1">
    <citation type="submission" date="2021-01" db="EMBL/GenBank/DDBJ databases">
        <title>Genomic Encyclopedia of Type Strains, Phase IV (KMG-IV): sequencing the most valuable type-strain genomes for metagenomic binning, comparative biology and taxonomic classification.</title>
        <authorList>
            <person name="Goeker M."/>
        </authorList>
    </citation>
    <scope>NUCLEOTIDE SEQUENCE [LARGE SCALE GENOMIC DNA]</scope>
    <source>
        <strain evidence="4 5">DSM 25540</strain>
    </source>
</reference>
<dbReference type="PANTHER" id="PTHR11496:SF83">
    <property type="entry name" value="HYDROXYACID-OXOACID TRANSHYDROGENASE, MITOCHONDRIAL"/>
    <property type="match status" value="1"/>
</dbReference>
<dbReference type="Pfam" id="PF00465">
    <property type="entry name" value="Fe-ADH"/>
    <property type="match status" value="1"/>
</dbReference>
<protein>
    <submittedName>
        <fullName evidence="4">Alcohol dehydrogenase class IV</fullName>
    </submittedName>
</protein>
<evidence type="ECO:0000313" key="5">
    <source>
        <dbReference type="Proteomes" id="UP000741863"/>
    </source>
</evidence>
<dbReference type="EMBL" id="JAFBEC010000010">
    <property type="protein sequence ID" value="MBM7634264.1"/>
    <property type="molecule type" value="Genomic_DNA"/>
</dbReference>
<sequence length="394" mass="43175">MNRFTIPRDVYYGEGSLEVLKTLEGKKATIVIGGQSIKKSGYLDKIDAYLREYGFETQLIDGVENDPSAKTALEGAKKMEEFQPDWIISAGGGSPIDAAKLMWIFYENPELAFDRVKAPNPLPALRKKARFAAISTTSGTGTDVSPFSVITDHETGTKYPVFGYEITPDIAIIDPELTYSMPADIVAYTGMDALTHGIEAYVSTMHNAFSDPLAIQSVKMAVDNIEKSVVGDKAARAEMHYAQAIAGMAFSNGFLGIVHSLSHKSGAIFNIPHGLANALYLPYVIDFNKKADGSRFADIAKMLDLSGNTEDELIDSLTDLLRRLNKSLNLPLSLQEFGVNESEFEKQLDRMAAGAIEDPCTPSNPREVSVEEMKKLYIAAFKGEKVTFCSFQSF</sequence>
<organism evidence="4 5">
    <name type="scientific">Geomicrobium sediminis</name>
    <dbReference type="NCBI Taxonomy" id="1347788"/>
    <lineage>
        <taxon>Bacteria</taxon>
        <taxon>Bacillati</taxon>
        <taxon>Bacillota</taxon>
        <taxon>Bacilli</taxon>
        <taxon>Bacillales</taxon>
        <taxon>Geomicrobium</taxon>
    </lineage>
</organism>
<dbReference type="InterPro" id="IPR001670">
    <property type="entry name" value="ADH_Fe/GldA"/>
</dbReference>
<comment type="caution">
    <text evidence="4">The sequence shown here is derived from an EMBL/GenBank/DDBJ whole genome shotgun (WGS) entry which is preliminary data.</text>
</comment>
<dbReference type="PROSITE" id="PS00913">
    <property type="entry name" value="ADH_IRON_1"/>
    <property type="match status" value="1"/>
</dbReference>
<keyword evidence="5" id="KW-1185">Reference proteome</keyword>
<dbReference type="RefSeq" id="WP_204699015.1">
    <property type="nucleotide sequence ID" value="NZ_JAFBEC010000010.1"/>
</dbReference>